<dbReference type="Proteomes" id="UP000230423">
    <property type="component" value="Unassembled WGS sequence"/>
</dbReference>
<proteinExistence type="predicted"/>
<name>A0A2G9TL28_TELCI</name>
<evidence type="ECO:0000256" key="1">
    <source>
        <dbReference type="SAM" id="MobiDB-lite"/>
    </source>
</evidence>
<feature type="compositionally biased region" description="Polar residues" evidence="1">
    <location>
        <begin position="1"/>
        <end position="25"/>
    </location>
</feature>
<dbReference type="PROSITE" id="PS50106">
    <property type="entry name" value="PDZ"/>
    <property type="match status" value="1"/>
</dbReference>
<dbReference type="EMBL" id="KZ360287">
    <property type="protein sequence ID" value="PIO58686.1"/>
    <property type="molecule type" value="Genomic_DNA"/>
</dbReference>
<accession>A0A2G9TL28</accession>
<evidence type="ECO:0000259" key="2">
    <source>
        <dbReference type="PROSITE" id="PS50106"/>
    </source>
</evidence>
<dbReference type="InterPro" id="IPR036034">
    <property type="entry name" value="PDZ_sf"/>
</dbReference>
<dbReference type="InterPro" id="IPR001478">
    <property type="entry name" value="PDZ"/>
</dbReference>
<reference evidence="3 4" key="1">
    <citation type="submission" date="2015-09" db="EMBL/GenBank/DDBJ databases">
        <title>Draft genome of the parasitic nematode Teladorsagia circumcincta isolate WARC Sus (inbred).</title>
        <authorList>
            <person name="Mitreva M."/>
        </authorList>
    </citation>
    <scope>NUCLEOTIDE SEQUENCE [LARGE SCALE GENOMIC DNA]</scope>
    <source>
        <strain evidence="3 4">S</strain>
    </source>
</reference>
<organism evidence="3 4">
    <name type="scientific">Teladorsagia circumcincta</name>
    <name type="common">Brown stomach worm</name>
    <name type="synonym">Ostertagia circumcincta</name>
    <dbReference type="NCBI Taxonomy" id="45464"/>
    <lineage>
        <taxon>Eukaryota</taxon>
        <taxon>Metazoa</taxon>
        <taxon>Ecdysozoa</taxon>
        <taxon>Nematoda</taxon>
        <taxon>Chromadorea</taxon>
        <taxon>Rhabditida</taxon>
        <taxon>Rhabditina</taxon>
        <taxon>Rhabditomorpha</taxon>
        <taxon>Strongyloidea</taxon>
        <taxon>Trichostrongylidae</taxon>
        <taxon>Teladorsagia</taxon>
    </lineage>
</organism>
<sequence>MTTSTPFSYTNGSAIKTSSNYSSYPEPSRPIYTMSHLNGQLNGMSLNNPVPPEQVGDQLISINGRDTKGLTHEEAIQLIKQHPTVRLTVRRHRLP</sequence>
<dbReference type="OrthoDB" id="66881at2759"/>
<feature type="region of interest" description="Disordered" evidence="1">
    <location>
        <begin position="1"/>
        <end position="26"/>
    </location>
</feature>
<dbReference type="Pfam" id="PF00595">
    <property type="entry name" value="PDZ"/>
    <property type="match status" value="1"/>
</dbReference>
<evidence type="ECO:0000313" key="4">
    <source>
        <dbReference type="Proteomes" id="UP000230423"/>
    </source>
</evidence>
<gene>
    <name evidence="3" type="ORF">TELCIR_19874</name>
</gene>
<dbReference type="Gene3D" id="2.30.42.10">
    <property type="match status" value="1"/>
</dbReference>
<dbReference type="AlphaFoldDB" id="A0A2G9TL28"/>
<evidence type="ECO:0000313" key="3">
    <source>
        <dbReference type="EMBL" id="PIO58686.1"/>
    </source>
</evidence>
<protein>
    <recommendedName>
        <fullName evidence="2">PDZ domain-containing protein</fullName>
    </recommendedName>
</protein>
<feature type="domain" description="PDZ" evidence="2">
    <location>
        <begin position="54"/>
        <end position="81"/>
    </location>
</feature>
<keyword evidence="4" id="KW-1185">Reference proteome</keyword>
<dbReference type="SUPFAM" id="SSF50156">
    <property type="entry name" value="PDZ domain-like"/>
    <property type="match status" value="1"/>
</dbReference>